<evidence type="ECO:0000259" key="7">
    <source>
        <dbReference type="PROSITE" id="PS50048"/>
    </source>
</evidence>
<feature type="region of interest" description="Disordered" evidence="6">
    <location>
        <begin position="250"/>
        <end position="283"/>
    </location>
</feature>
<dbReference type="GO" id="GO:0003677">
    <property type="term" value="F:DNA binding"/>
    <property type="evidence" value="ECO:0007669"/>
    <property type="project" value="UniProtKB-KW"/>
</dbReference>
<dbReference type="InterPro" id="IPR036864">
    <property type="entry name" value="Zn2-C6_fun-type_DNA-bd_sf"/>
</dbReference>
<keyword evidence="4" id="KW-0804">Transcription</keyword>
<evidence type="ECO:0000256" key="1">
    <source>
        <dbReference type="ARBA" id="ARBA00022723"/>
    </source>
</evidence>
<evidence type="ECO:0000256" key="4">
    <source>
        <dbReference type="ARBA" id="ARBA00023163"/>
    </source>
</evidence>
<feature type="region of interest" description="Disordered" evidence="6">
    <location>
        <begin position="134"/>
        <end position="157"/>
    </location>
</feature>
<evidence type="ECO:0000256" key="5">
    <source>
        <dbReference type="ARBA" id="ARBA00023242"/>
    </source>
</evidence>
<dbReference type="GO" id="GO:0045122">
    <property type="term" value="P:aflatoxin biosynthetic process"/>
    <property type="evidence" value="ECO:0007669"/>
    <property type="project" value="InterPro"/>
</dbReference>
<dbReference type="AlphaFoldDB" id="A0AA38VLP1"/>
<dbReference type="PANTHER" id="PTHR31069">
    <property type="entry name" value="OLEATE-ACTIVATED TRANSCRIPTION FACTOR 1-RELATED"/>
    <property type="match status" value="1"/>
</dbReference>
<keyword evidence="5" id="KW-0539">Nucleus</keyword>
<dbReference type="PROSITE" id="PS50048">
    <property type="entry name" value="ZN2_CY6_FUNGAL_2"/>
    <property type="match status" value="1"/>
</dbReference>
<dbReference type="PRINTS" id="PR00755">
    <property type="entry name" value="AFLATOXINBRP"/>
</dbReference>
<dbReference type="EMBL" id="JANBVN010000070">
    <property type="protein sequence ID" value="KAJ9150569.1"/>
    <property type="molecule type" value="Genomic_DNA"/>
</dbReference>
<evidence type="ECO:0000256" key="6">
    <source>
        <dbReference type="SAM" id="MobiDB-lite"/>
    </source>
</evidence>
<protein>
    <recommendedName>
        <fullName evidence="7">Zn(2)-C6 fungal-type domain-containing protein</fullName>
    </recommendedName>
</protein>
<dbReference type="Pfam" id="PF08493">
    <property type="entry name" value="AflR"/>
    <property type="match status" value="1"/>
</dbReference>
<dbReference type="Pfam" id="PF00172">
    <property type="entry name" value="Zn_clus"/>
    <property type="match status" value="1"/>
</dbReference>
<evidence type="ECO:0000256" key="2">
    <source>
        <dbReference type="ARBA" id="ARBA00023015"/>
    </source>
</evidence>
<keyword evidence="2" id="KW-0805">Transcription regulation</keyword>
<accession>A0AA38VLP1</accession>
<name>A0AA38VLP1_9PEZI</name>
<dbReference type="Proteomes" id="UP001174691">
    <property type="component" value="Unassembled WGS sequence"/>
</dbReference>
<evidence type="ECO:0000313" key="9">
    <source>
        <dbReference type="Proteomes" id="UP001174691"/>
    </source>
</evidence>
<dbReference type="InterPro" id="IPR013700">
    <property type="entry name" value="AflR"/>
</dbReference>
<feature type="domain" description="Zn(2)-C6 fungal-type" evidence="7">
    <location>
        <begin position="20"/>
        <end position="50"/>
    </location>
</feature>
<dbReference type="PANTHER" id="PTHR31069:SF31">
    <property type="entry name" value="MONODICTYPHENONE CLUSTER TRANSCRIPTION FACTOR-RELATED"/>
    <property type="match status" value="1"/>
</dbReference>
<feature type="region of interest" description="Disordered" evidence="6">
    <location>
        <begin position="308"/>
        <end position="334"/>
    </location>
</feature>
<keyword evidence="9" id="KW-1185">Reference proteome</keyword>
<organism evidence="8 9">
    <name type="scientific">Coniochaeta hoffmannii</name>
    <dbReference type="NCBI Taxonomy" id="91930"/>
    <lineage>
        <taxon>Eukaryota</taxon>
        <taxon>Fungi</taxon>
        <taxon>Dikarya</taxon>
        <taxon>Ascomycota</taxon>
        <taxon>Pezizomycotina</taxon>
        <taxon>Sordariomycetes</taxon>
        <taxon>Sordariomycetidae</taxon>
        <taxon>Coniochaetales</taxon>
        <taxon>Coniochaetaceae</taxon>
        <taxon>Coniochaeta</taxon>
    </lineage>
</organism>
<dbReference type="SUPFAM" id="SSF57701">
    <property type="entry name" value="Zn2/Cys6 DNA-binding domain"/>
    <property type="match status" value="1"/>
</dbReference>
<evidence type="ECO:0000256" key="3">
    <source>
        <dbReference type="ARBA" id="ARBA00023125"/>
    </source>
</evidence>
<proteinExistence type="predicted"/>
<feature type="compositionally biased region" description="Low complexity" evidence="6">
    <location>
        <begin position="268"/>
        <end position="280"/>
    </location>
</feature>
<dbReference type="GO" id="GO:0005634">
    <property type="term" value="C:nucleus"/>
    <property type="evidence" value="ECO:0007669"/>
    <property type="project" value="InterPro"/>
</dbReference>
<gene>
    <name evidence="8" type="ORF">NKR19_g5252</name>
</gene>
<dbReference type="GO" id="GO:0008270">
    <property type="term" value="F:zinc ion binding"/>
    <property type="evidence" value="ECO:0007669"/>
    <property type="project" value="InterPro"/>
</dbReference>
<dbReference type="GO" id="GO:0000981">
    <property type="term" value="F:DNA-binding transcription factor activity, RNA polymerase II-specific"/>
    <property type="evidence" value="ECO:0007669"/>
    <property type="project" value="InterPro"/>
</dbReference>
<evidence type="ECO:0000313" key="8">
    <source>
        <dbReference type="EMBL" id="KAJ9150569.1"/>
    </source>
</evidence>
<comment type="caution">
    <text evidence="8">The sequence shown here is derived from an EMBL/GenBank/DDBJ whole genome shotgun (WGS) entry which is preliminary data.</text>
</comment>
<reference evidence="8" key="1">
    <citation type="submission" date="2022-07" db="EMBL/GenBank/DDBJ databases">
        <title>Fungi with potential for degradation of polypropylene.</title>
        <authorList>
            <person name="Gostincar C."/>
        </authorList>
    </citation>
    <scope>NUCLEOTIDE SEQUENCE</scope>
    <source>
        <strain evidence="8">EXF-13287</strain>
    </source>
</reference>
<dbReference type="InterPro" id="IPR050675">
    <property type="entry name" value="OAF3"/>
</dbReference>
<sequence>MSELSPTEVAAPTPLKLRGSCESCSVSKVRCDKAKPICSRCARRKIGCEYVATKRVGRKQSSTKKASIASPSSGKHISVDMSQSLTAMMQSPSQVLPPADMGMTLLGGDMDVDMFMPSADSFDYSVFASMTSTNTNTNTSSSVQTPSPQPSGSTATTSSLPAWDLFSDFFPVDPMLAADLDSNAAQQVNSGTVIYEDFDDLFATPSIDDNPKTNADNHAPPGTITLFPEHGFTGLDEATFMDQLMTRPDQHTLDGTQVPPAPPQDSLQQQAVPEAAAAQQPPTPPSCGPCIIEALALMRQLFPHNPSKSCSSHSDAAAASAPADGPFSPPQPTFEAITSQNEAVTDACIAMLRCACSEDGYLLAVVSLIVFKVLAWYAAAVHSSRLSETAADARSAVGVVVGGAVVEDGYSDEFDATRVAAQLVLGKMHRVQHLVNQLSGKLKARRLEGNATRGSAGQQELGGGGLNRLSSVGSLQVSGVMLEQLEVDLRKRLRALSLEITGVLKRE</sequence>
<keyword evidence="1" id="KW-0479">Metal-binding</keyword>
<feature type="compositionally biased region" description="Low complexity" evidence="6">
    <location>
        <begin position="308"/>
        <end position="326"/>
    </location>
</feature>
<keyword evidence="3" id="KW-0238">DNA-binding</keyword>
<dbReference type="InterPro" id="IPR001138">
    <property type="entry name" value="Zn2Cys6_DnaBD"/>
</dbReference>
<dbReference type="Gene3D" id="4.10.240.10">
    <property type="entry name" value="Zn(2)-C6 fungal-type DNA-binding domain"/>
    <property type="match status" value="1"/>
</dbReference>
<dbReference type="PROSITE" id="PS00463">
    <property type="entry name" value="ZN2_CY6_FUNGAL_1"/>
    <property type="match status" value="1"/>
</dbReference>
<dbReference type="SMART" id="SM00066">
    <property type="entry name" value="GAL4"/>
    <property type="match status" value="1"/>
</dbReference>
<dbReference type="CDD" id="cd00067">
    <property type="entry name" value="GAL4"/>
    <property type="match status" value="1"/>
</dbReference>